<feature type="transmembrane region" description="Helical" evidence="2">
    <location>
        <begin position="118"/>
        <end position="139"/>
    </location>
</feature>
<feature type="transmembrane region" description="Helical" evidence="2">
    <location>
        <begin position="93"/>
        <end position="111"/>
    </location>
</feature>
<keyword evidence="2" id="KW-1133">Transmembrane helix</keyword>
<evidence type="ECO:0000313" key="5">
    <source>
        <dbReference type="Proteomes" id="UP001157034"/>
    </source>
</evidence>
<reference evidence="5" key="1">
    <citation type="journal article" date="2019" name="Int. J. Syst. Evol. Microbiol.">
        <title>The Global Catalogue of Microorganisms (GCM) 10K type strain sequencing project: providing services to taxonomists for standard genome sequencing and annotation.</title>
        <authorList>
            <consortium name="The Broad Institute Genomics Platform"/>
            <consortium name="The Broad Institute Genome Sequencing Center for Infectious Disease"/>
            <person name="Wu L."/>
            <person name="Ma J."/>
        </authorList>
    </citation>
    <scope>NUCLEOTIDE SEQUENCE [LARGE SCALE GENOMIC DNA]</scope>
    <source>
        <strain evidence="5">NBRC 108894</strain>
    </source>
</reference>
<dbReference type="SUPFAM" id="SSF54001">
    <property type="entry name" value="Cysteine proteinases"/>
    <property type="match status" value="1"/>
</dbReference>
<dbReference type="Proteomes" id="UP001157034">
    <property type="component" value="Unassembled WGS sequence"/>
</dbReference>
<keyword evidence="5" id="KW-1185">Reference proteome</keyword>
<accession>A0ABQ6K5J4</accession>
<evidence type="ECO:0000313" key="4">
    <source>
        <dbReference type="EMBL" id="GMA94041.1"/>
    </source>
</evidence>
<protein>
    <recommendedName>
        <fullName evidence="3">Transglutaminase-like domain-containing protein</fullName>
    </recommendedName>
</protein>
<feature type="region of interest" description="Disordered" evidence="1">
    <location>
        <begin position="301"/>
        <end position="332"/>
    </location>
</feature>
<feature type="domain" description="Transglutaminase-like" evidence="3">
    <location>
        <begin position="470"/>
        <end position="581"/>
    </location>
</feature>
<keyword evidence="2" id="KW-0472">Membrane</keyword>
<dbReference type="Gene3D" id="3.10.620.30">
    <property type="match status" value="1"/>
</dbReference>
<evidence type="ECO:0000256" key="1">
    <source>
        <dbReference type="SAM" id="MobiDB-lite"/>
    </source>
</evidence>
<feature type="transmembrane region" description="Helical" evidence="2">
    <location>
        <begin position="43"/>
        <end position="61"/>
    </location>
</feature>
<feature type="transmembrane region" description="Helical" evidence="2">
    <location>
        <begin position="187"/>
        <end position="207"/>
    </location>
</feature>
<organism evidence="4 5">
    <name type="scientific">Pseudolysinimonas kribbensis</name>
    <dbReference type="NCBI Taxonomy" id="433641"/>
    <lineage>
        <taxon>Bacteria</taxon>
        <taxon>Bacillati</taxon>
        <taxon>Actinomycetota</taxon>
        <taxon>Actinomycetes</taxon>
        <taxon>Micrococcales</taxon>
        <taxon>Microbacteriaceae</taxon>
        <taxon>Pseudolysinimonas</taxon>
    </lineage>
</organism>
<proteinExistence type="predicted"/>
<keyword evidence="2" id="KW-0812">Transmembrane</keyword>
<dbReference type="Pfam" id="PF01841">
    <property type="entry name" value="Transglut_core"/>
    <property type="match status" value="1"/>
</dbReference>
<feature type="transmembrane region" description="Helical" evidence="2">
    <location>
        <begin position="159"/>
        <end position="180"/>
    </location>
</feature>
<feature type="transmembrane region" description="Helical" evidence="2">
    <location>
        <begin position="68"/>
        <end position="87"/>
    </location>
</feature>
<dbReference type="PANTHER" id="PTHR42736:SF1">
    <property type="entry name" value="PROTEIN-GLUTAMINE GAMMA-GLUTAMYLTRANSFERASE"/>
    <property type="match status" value="1"/>
</dbReference>
<feature type="compositionally biased region" description="Low complexity" evidence="1">
    <location>
        <begin position="12"/>
        <end position="28"/>
    </location>
</feature>
<dbReference type="PANTHER" id="PTHR42736">
    <property type="entry name" value="PROTEIN-GLUTAMINE GAMMA-GLUTAMYLTRANSFERASE"/>
    <property type="match status" value="1"/>
</dbReference>
<dbReference type="EMBL" id="BSVB01000001">
    <property type="protein sequence ID" value="GMA94041.1"/>
    <property type="molecule type" value="Genomic_DNA"/>
</dbReference>
<feature type="transmembrane region" description="Helical" evidence="2">
    <location>
        <begin position="253"/>
        <end position="273"/>
    </location>
</feature>
<gene>
    <name evidence="4" type="ORF">GCM10025881_08650</name>
</gene>
<feature type="region of interest" description="Disordered" evidence="1">
    <location>
        <begin position="580"/>
        <end position="626"/>
    </location>
</feature>
<sequence>MSAAGAESGETRASTPRSAVAPAATRATGRAERAAPRAITARTWTDLAVIAVLTVIGLLGFGPAFRDLGYLLAGAGGLLVGGAVAVLAARYRLGALTTVAVAIVGYFLFGSAFSMPTIALGVVLPTLQTLSGLALGAVFGWADVVTLRPPVSLPFYIDVVAYVAAWLVMLVAATLAARWLITGRRTVARLAPVLVGPTIVYAAGVLLGTDEPYFAAVRGVAFAAISLIWLGWRRPFGGGVAVGGNRMLLRRKLAGTAILVAGAIAIGAGGGGARARVRAPVRAARAGAAAVRATRLSGAARGVPSLHEGPARHRPVPGLRPALGPEAADRHDGHLRRRRLGRRGRRAVHRWVGRVPAHRPRLPRPTPGITKGATALDVSVLGYSDVWVPSTGYTGALTFSGSPAASLEDVRYNAATGTTVLTSSLRKGQRYRLTARDQRLPSDASLQHTPVASIQLPPVSDIPDPVGAKASDITKDAHSPIDKLRAIEKYLKSHGFLSHGTASDQSPSRAGEGADRMEEMISSAHMVGDQEQYASLMALMARSMNDPARVVMGFAPKVPSSGGPVTVTGDDVTAWVEVDFQESDGSRSSRPRPTPTSRSSSSRSRSRCRSRRCVSRRAPRTTTTTS</sequence>
<dbReference type="InterPro" id="IPR002931">
    <property type="entry name" value="Transglutaminase-like"/>
</dbReference>
<feature type="region of interest" description="Disordered" evidence="1">
    <location>
        <begin position="1"/>
        <end position="31"/>
    </location>
</feature>
<evidence type="ECO:0000259" key="3">
    <source>
        <dbReference type="Pfam" id="PF01841"/>
    </source>
</evidence>
<feature type="transmembrane region" description="Helical" evidence="2">
    <location>
        <begin position="213"/>
        <end position="232"/>
    </location>
</feature>
<comment type="caution">
    <text evidence="4">The sequence shown here is derived from an EMBL/GenBank/DDBJ whole genome shotgun (WGS) entry which is preliminary data.</text>
</comment>
<dbReference type="InterPro" id="IPR038765">
    <property type="entry name" value="Papain-like_cys_pep_sf"/>
</dbReference>
<dbReference type="RefSeq" id="WP_284253056.1">
    <property type="nucleotide sequence ID" value="NZ_BSVB01000001.1"/>
</dbReference>
<evidence type="ECO:0000256" key="2">
    <source>
        <dbReference type="SAM" id="Phobius"/>
    </source>
</evidence>
<feature type="compositionally biased region" description="Basic residues" evidence="1">
    <location>
        <begin position="604"/>
        <end position="619"/>
    </location>
</feature>
<dbReference type="InterPro" id="IPR052901">
    <property type="entry name" value="Bact_TGase-like"/>
</dbReference>
<name>A0ABQ6K5J4_9MICO</name>